<evidence type="ECO:0008006" key="2">
    <source>
        <dbReference type="Google" id="ProtNLM"/>
    </source>
</evidence>
<name>A0A6C0ER34_9ZZZZ</name>
<dbReference type="EMBL" id="MN738915">
    <property type="protein sequence ID" value="QHT31141.1"/>
    <property type="molecule type" value="Genomic_DNA"/>
</dbReference>
<protein>
    <recommendedName>
        <fullName evidence="2">mRNA capping enzyme adenylation domain-containing protein</fullName>
    </recommendedName>
</protein>
<accession>A0A6C0ER34</accession>
<proteinExistence type="predicted"/>
<reference evidence="1" key="1">
    <citation type="journal article" date="2020" name="Nature">
        <title>Giant virus diversity and host interactions through global metagenomics.</title>
        <authorList>
            <person name="Schulz F."/>
            <person name="Roux S."/>
            <person name="Paez-Espino D."/>
            <person name="Jungbluth S."/>
            <person name="Walsh D.A."/>
            <person name="Denef V.J."/>
            <person name="McMahon K.D."/>
            <person name="Konstantinidis K.T."/>
            <person name="Eloe-Fadrosh E.A."/>
            <person name="Kyrpides N.C."/>
            <person name="Woyke T."/>
        </authorList>
    </citation>
    <scope>NUCLEOTIDE SEQUENCE</scope>
    <source>
        <strain evidence="1">GVMAG-M-3300009155-2</strain>
    </source>
</reference>
<dbReference type="AlphaFoldDB" id="A0A6C0ER34"/>
<evidence type="ECO:0000313" key="1">
    <source>
        <dbReference type="EMBL" id="QHT31141.1"/>
    </source>
</evidence>
<sequence>MLTQSEKTNILSSFPNIKLSYENITHKKVYNSDIILAIPEGKKCFAWFTDYNDKNVCMIMELSEQKTQIVNITFVNACFSSKLVYGTILYGTLFYNSNNRFFSIEDVFYYKGSDFTRVKWIDKFSIIGNLLNYNIKQLSYNESFIVFGMPVFSNNYEDLLIKIQKLTYKISTIQFHQFNRMNNFLYMRYSICNNNNNNNNAFEKRFNYKTNNVSERVDIRNNYVSNKEINNVNHKYKTNDIVRTNIPEKNIYKMNEKREIIFQVKPDIQNDIYHLYLQNDKGTLIFYDIASIPDYKTSVMMNKLFRNIKENINLDALEESDDEEEFQNERADRFVTLDKTYNMICAYNYKFKKWYPLKVTDINAKISNHKDLQIDTKFIKK</sequence>
<organism evidence="1">
    <name type="scientific">viral metagenome</name>
    <dbReference type="NCBI Taxonomy" id="1070528"/>
    <lineage>
        <taxon>unclassified sequences</taxon>
        <taxon>metagenomes</taxon>
        <taxon>organismal metagenomes</taxon>
    </lineage>
</organism>